<dbReference type="SUPFAM" id="SSF52540">
    <property type="entry name" value="P-loop containing nucleoside triphosphate hydrolases"/>
    <property type="match status" value="1"/>
</dbReference>
<dbReference type="PRINTS" id="PR00326">
    <property type="entry name" value="GTP1OBG"/>
</dbReference>
<feature type="binding site" evidence="15">
    <location>
        <position position="23"/>
    </location>
    <ligand>
        <name>Mg(2+)</name>
        <dbReference type="ChEBI" id="CHEBI:18420"/>
        <label>2</label>
    </ligand>
</feature>
<keyword evidence="6 16" id="KW-0812">Transmembrane</keyword>
<dbReference type="PROSITE" id="PS51711">
    <property type="entry name" value="G_FEOB"/>
    <property type="match status" value="1"/>
</dbReference>
<keyword evidence="3" id="KW-1003">Cell membrane</keyword>
<keyword evidence="11 14" id="KW-0342">GTP-binding</keyword>
<organism evidence="18 19">
    <name type="scientific">Desulfosarcina alkanivorans</name>
    <dbReference type="NCBI Taxonomy" id="571177"/>
    <lineage>
        <taxon>Bacteria</taxon>
        <taxon>Pseudomonadati</taxon>
        <taxon>Thermodesulfobacteriota</taxon>
        <taxon>Desulfobacteria</taxon>
        <taxon>Desulfobacterales</taxon>
        <taxon>Desulfosarcinaceae</taxon>
        <taxon>Desulfosarcina</taxon>
    </lineage>
</organism>
<dbReference type="FunFam" id="3.40.50.300:FF:000426">
    <property type="entry name" value="Ferrous iron transport protein B"/>
    <property type="match status" value="1"/>
</dbReference>
<dbReference type="AlphaFoldDB" id="A0A5K7YH87"/>
<accession>A0A5K7YH87</accession>
<evidence type="ECO:0000256" key="2">
    <source>
        <dbReference type="ARBA" id="ARBA00022448"/>
    </source>
</evidence>
<dbReference type="OrthoDB" id="9809127at2"/>
<comment type="similarity">
    <text evidence="16">Belongs to the TRAFAC class TrmE-Era-EngA-EngB-Septin-like GTPase superfamily. FeoB GTPase (TC 9.A.8) family.</text>
</comment>
<feature type="transmembrane region" description="Helical" evidence="16">
    <location>
        <begin position="289"/>
        <end position="310"/>
    </location>
</feature>
<dbReference type="InterPro" id="IPR006073">
    <property type="entry name" value="GTP-bd"/>
</dbReference>
<dbReference type="Pfam" id="PF17910">
    <property type="entry name" value="FeoB_Cyto"/>
    <property type="match status" value="1"/>
</dbReference>
<comment type="subcellular location">
    <subcellularLocation>
        <location evidence="1 16">Cell inner membrane</location>
        <topology evidence="1 16">Multi-pass membrane protein</topology>
    </subcellularLocation>
</comment>
<feature type="binding site" evidence="15">
    <location>
        <position position="20"/>
    </location>
    <ligand>
        <name>Mg(2+)</name>
        <dbReference type="ChEBI" id="CHEBI:18420"/>
        <label>2</label>
    </ligand>
</feature>
<keyword evidence="7 14" id="KW-0547">Nucleotide-binding</keyword>
<evidence type="ECO:0000256" key="8">
    <source>
        <dbReference type="ARBA" id="ARBA00022989"/>
    </source>
</evidence>
<name>A0A5K7YH87_9BACT</name>
<dbReference type="InterPro" id="IPR050860">
    <property type="entry name" value="FeoB_GTPase"/>
</dbReference>
<dbReference type="InterPro" id="IPR003373">
    <property type="entry name" value="Fe2_transport_prot-B"/>
</dbReference>
<keyword evidence="2 16" id="KW-0813">Transport</keyword>
<dbReference type="Pfam" id="PF02421">
    <property type="entry name" value="FeoB_N"/>
    <property type="match status" value="1"/>
</dbReference>
<gene>
    <name evidence="18" type="primary">feoB</name>
    <name evidence="18" type="ORF">DSCA_16950</name>
</gene>
<dbReference type="Gene3D" id="1.10.287.1770">
    <property type="match status" value="1"/>
</dbReference>
<evidence type="ECO:0000313" key="18">
    <source>
        <dbReference type="EMBL" id="BBO67765.1"/>
    </source>
</evidence>
<dbReference type="InterPro" id="IPR011642">
    <property type="entry name" value="Gate_dom"/>
</dbReference>
<feature type="transmembrane region" description="Helical" evidence="16">
    <location>
        <begin position="344"/>
        <end position="371"/>
    </location>
</feature>
<dbReference type="GO" id="GO:0046872">
    <property type="term" value="F:metal ion binding"/>
    <property type="evidence" value="ECO:0007669"/>
    <property type="project" value="UniProtKB-KW"/>
</dbReference>
<keyword evidence="10" id="KW-0406">Ion transport</keyword>
<feature type="domain" description="FeoB-type G" evidence="17">
    <location>
        <begin position="2"/>
        <end position="164"/>
    </location>
</feature>
<evidence type="ECO:0000256" key="13">
    <source>
        <dbReference type="NCBIfam" id="TIGR00437"/>
    </source>
</evidence>
<evidence type="ECO:0000256" key="14">
    <source>
        <dbReference type="PIRSR" id="PIRSR603373-1"/>
    </source>
</evidence>
<keyword evidence="8 16" id="KW-1133">Transmembrane helix</keyword>
<feature type="binding site" evidence="14">
    <location>
        <begin position="55"/>
        <end position="58"/>
    </location>
    <ligand>
        <name>GTP</name>
        <dbReference type="ChEBI" id="CHEBI:37565"/>
        <label>1</label>
    </ligand>
</feature>
<feature type="binding site" evidence="14">
    <location>
        <begin position="115"/>
        <end position="118"/>
    </location>
    <ligand>
        <name>GTP</name>
        <dbReference type="ChEBI" id="CHEBI:37565"/>
        <label>1</label>
    </ligand>
</feature>
<dbReference type="Pfam" id="PF07664">
    <property type="entry name" value="FeoB_C"/>
    <property type="match status" value="1"/>
</dbReference>
<dbReference type="PANTHER" id="PTHR43185">
    <property type="entry name" value="FERROUS IRON TRANSPORT PROTEIN B"/>
    <property type="match status" value="1"/>
</dbReference>
<keyword evidence="19" id="KW-1185">Reference proteome</keyword>
<dbReference type="KEGG" id="dalk:DSCA_16950"/>
<feature type="transmembrane region" description="Helical" evidence="16">
    <location>
        <begin position="677"/>
        <end position="700"/>
    </location>
</feature>
<keyword evidence="5" id="KW-0997">Cell inner membrane</keyword>
<dbReference type="InterPro" id="IPR011640">
    <property type="entry name" value="Fe2_transport_prot_B_C"/>
</dbReference>
<feature type="transmembrane region" description="Helical" evidence="16">
    <location>
        <begin position="521"/>
        <end position="540"/>
    </location>
</feature>
<proteinExistence type="inferred from homology"/>
<evidence type="ECO:0000256" key="15">
    <source>
        <dbReference type="PIRSR" id="PIRSR603373-2"/>
    </source>
</evidence>
<keyword evidence="12 16" id="KW-0472">Membrane</keyword>
<evidence type="ECO:0000256" key="6">
    <source>
        <dbReference type="ARBA" id="ARBA00022692"/>
    </source>
</evidence>
<evidence type="ECO:0000256" key="12">
    <source>
        <dbReference type="ARBA" id="ARBA00023136"/>
    </source>
</evidence>
<keyword evidence="15" id="KW-0479">Metal-binding</keyword>
<dbReference type="InterPro" id="IPR030389">
    <property type="entry name" value="G_FEOB_dom"/>
</dbReference>
<evidence type="ECO:0000256" key="9">
    <source>
        <dbReference type="ARBA" id="ARBA00023004"/>
    </source>
</evidence>
<feature type="binding site" evidence="15">
    <location>
        <position position="24"/>
    </location>
    <ligand>
        <name>Mg(2+)</name>
        <dbReference type="ChEBI" id="CHEBI:18420"/>
        <label>2</label>
    </ligand>
</feature>
<dbReference type="GO" id="GO:0005525">
    <property type="term" value="F:GTP binding"/>
    <property type="evidence" value="ECO:0007669"/>
    <property type="project" value="UniProtKB-KW"/>
</dbReference>
<feature type="transmembrane region" description="Helical" evidence="16">
    <location>
        <begin position="400"/>
        <end position="419"/>
    </location>
</feature>
<keyword evidence="15" id="KW-0460">Magnesium</keyword>
<feature type="transmembrane region" description="Helical" evidence="16">
    <location>
        <begin position="431"/>
        <end position="457"/>
    </location>
</feature>
<protein>
    <recommendedName>
        <fullName evidence="13 16">Ferrous iron transport protein B</fullName>
    </recommendedName>
</protein>
<dbReference type="PANTHER" id="PTHR43185:SF1">
    <property type="entry name" value="FE(2+) TRANSPORTER FEOB"/>
    <property type="match status" value="1"/>
</dbReference>
<dbReference type="Pfam" id="PF07670">
    <property type="entry name" value="Gate"/>
    <property type="match status" value="2"/>
</dbReference>
<feature type="transmembrane region" description="Helical" evidence="16">
    <location>
        <begin position="707"/>
        <end position="729"/>
    </location>
</feature>
<evidence type="ECO:0000256" key="3">
    <source>
        <dbReference type="ARBA" id="ARBA00022475"/>
    </source>
</evidence>
<dbReference type="Gene3D" id="3.40.50.300">
    <property type="entry name" value="P-loop containing nucleotide triphosphate hydrolases"/>
    <property type="match status" value="1"/>
</dbReference>
<evidence type="ECO:0000256" key="16">
    <source>
        <dbReference type="RuleBase" id="RU362098"/>
    </source>
</evidence>
<keyword evidence="4 16" id="KW-0410">Iron transport</keyword>
<keyword evidence="9 16" id="KW-0408">Iron</keyword>
<dbReference type="Proteomes" id="UP000427906">
    <property type="component" value="Chromosome"/>
</dbReference>
<evidence type="ECO:0000256" key="10">
    <source>
        <dbReference type="ARBA" id="ARBA00023065"/>
    </source>
</evidence>
<evidence type="ECO:0000256" key="11">
    <source>
        <dbReference type="ARBA" id="ARBA00023134"/>
    </source>
</evidence>
<feature type="transmembrane region" description="Helical" evidence="16">
    <location>
        <begin position="463"/>
        <end position="483"/>
    </location>
</feature>
<dbReference type="CDD" id="cd01879">
    <property type="entry name" value="FeoB"/>
    <property type="match status" value="1"/>
</dbReference>
<dbReference type="GO" id="GO:0005886">
    <property type="term" value="C:plasma membrane"/>
    <property type="evidence" value="ECO:0007669"/>
    <property type="project" value="UniProtKB-SubCell"/>
</dbReference>
<evidence type="ECO:0000313" key="19">
    <source>
        <dbReference type="Proteomes" id="UP000427906"/>
    </source>
</evidence>
<evidence type="ECO:0000256" key="5">
    <source>
        <dbReference type="ARBA" id="ARBA00022519"/>
    </source>
</evidence>
<evidence type="ECO:0000256" key="7">
    <source>
        <dbReference type="ARBA" id="ARBA00022741"/>
    </source>
</evidence>
<dbReference type="InterPro" id="IPR041069">
    <property type="entry name" value="FeoB_Cyto"/>
</dbReference>
<feature type="binding site" evidence="14">
    <location>
        <begin position="9"/>
        <end position="16"/>
    </location>
    <ligand>
        <name>GTP</name>
        <dbReference type="ChEBI" id="CHEBI:37565"/>
        <label>1</label>
    </ligand>
</feature>
<reference evidence="18 19" key="1">
    <citation type="submission" date="2019-11" db="EMBL/GenBank/DDBJ databases">
        <title>Comparative genomics of hydrocarbon-degrading Desulfosarcina strains.</title>
        <authorList>
            <person name="Watanabe M."/>
            <person name="Kojima H."/>
            <person name="Fukui M."/>
        </authorList>
    </citation>
    <scope>NUCLEOTIDE SEQUENCE [LARGE SCALE GENOMIC DNA]</scope>
    <source>
        <strain evidence="18 19">PL12</strain>
    </source>
</reference>
<feature type="binding site" evidence="15">
    <location>
        <position position="21"/>
    </location>
    <ligand>
        <name>Mg(2+)</name>
        <dbReference type="ChEBI" id="CHEBI:18420"/>
        <label>2</label>
    </ligand>
</feature>
<feature type="binding site" evidence="14">
    <location>
        <begin position="34"/>
        <end position="38"/>
    </location>
    <ligand>
        <name>GTP</name>
        <dbReference type="ChEBI" id="CHEBI:37565"/>
        <label>1</label>
    </ligand>
</feature>
<comment type="function">
    <text evidence="16">Probable transporter of a GTP-driven Fe(2+) uptake system.</text>
</comment>
<dbReference type="InterPro" id="IPR027417">
    <property type="entry name" value="P-loop_NTPase"/>
</dbReference>
<sequence>MDICVALGGNPNAGKTTLFNALTGSRQHVGNYPGVTVDRKEGSYRQNGHDMHIVDLPGTYSLTAYSVEEVVARDFLVNECPRVTVNIVDASNLERNLYLTIQFLELGIPTCVALNMIDVARGRGIEIDDKKLSRLLGVPVVPIVARSGFGKKNLMDAVQTVAEAPRPDPLRVSYGRDLETAIQEMEKLITESNFLTGLYPSRWIAIKYLENDAQILEKGREADPDLADRLEAVTREVGAHIEETLETYPEAMIADHRYGFISSMLKQGVVRERHDKNRLFLSDRIDKVLVNRFAGPILMLLVLMGLYQFVFTYSEVPVGWCEAFFEWLGDGVSGLLPDGLIKSLVVSGVIDGVGGVLGFVPLILFMFFGIAILEDSGYLARVAFMLDRVFQVFGLHGSSVMAYIVSGGIAGGCAVPGVMATRTLRSPKERIATLLTAPFMNCGAKLPVFALLIAAFFPDSRARMMFILTLISWAGALLAAKFLRLTVVKGASTPFVMELPPYRLPTFRGLMIHTWERTWQYIKKAGTVILGISVLLWAAMTFPRLPDSQIDTYDALRSDIVSSAALPAAEELERSTGGQPLSAAAGELKAALVAVDARQAHAALRHSLAGRIGTGVETVTRWAGFDWRTNIALLGGFAAKEVIVSTLGTAYSLGAVDAEAADSLAGRLAVEPGWRVLTAWSLMIFIMFYAPCFVTVVCIARESSWKWGVFSMVFNTSLAFLMAVAIYQIGSALGY</sequence>
<dbReference type="NCBIfam" id="TIGR00437">
    <property type="entry name" value="feoB"/>
    <property type="match status" value="1"/>
</dbReference>
<evidence type="ECO:0000256" key="1">
    <source>
        <dbReference type="ARBA" id="ARBA00004429"/>
    </source>
</evidence>
<dbReference type="GO" id="GO:0015093">
    <property type="term" value="F:ferrous iron transmembrane transporter activity"/>
    <property type="evidence" value="ECO:0007669"/>
    <property type="project" value="UniProtKB-UniRule"/>
</dbReference>
<dbReference type="RefSeq" id="WP_155315990.1">
    <property type="nucleotide sequence ID" value="NZ_AP021874.1"/>
</dbReference>
<dbReference type="EMBL" id="AP021874">
    <property type="protein sequence ID" value="BBO67765.1"/>
    <property type="molecule type" value="Genomic_DNA"/>
</dbReference>
<evidence type="ECO:0000256" key="4">
    <source>
        <dbReference type="ARBA" id="ARBA00022496"/>
    </source>
</evidence>
<evidence type="ECO:0000259" key="17">
    <source>
        <dbReference type="PROSITE" id="PS51711"/>
    </source>
</evidence>